<proteinExistence type="predicted"/>
<dbReference type="OrthoDB" id="10309508at2759"/>
<accession>A0A8H6HTM1</accession>
<dbReference type="Proteomes" id="UP000521943">
    <property type="component" value="Unassembled WGS sequence"/>
</dbReference>
<protein>
    <submittedName>
        <fullName evidence="1">Uncharacterized protein</fullName>
    </submittedName>
</protein>
<gene>
    <name evidence="1" type="ORF">DFP72DRAFT_1171468</name>
</gene>
<evidence type="ECO:0000313" key="1">
    <source>
        <dbReference type="EMBL" id="KAF6752576.1"/>
    </source>
</evidence>
<dbReference type="EMBL" id="JACGCI010000043">
    <property type="protein sequence ID" value="KAF6752576.1"/>
    <property type="molecule type" value="Genomic_DNA"/>
</dbReference>
<sequence length="299" mass="33436">MSTSRALSAGSPARTKKAAKCRRATAAALASMAPQFRRPKSSFKEDSPGASKENLFAPISLESMSDILYHFCAAIFTHGEERVWYENDFFDWIAQDHPGLPREVWQMSVFAGLLLLQRYRAINTLRGELNSASHTLLCAFPIDAVVYSAAMMGLQYCVTDLVYRSVDVDWMVGRRPGTHERCKVAMLRGLEWNMLVTGRELERFRVDVIGAESRDSRLHNIIVNRPLGYYGGPSKETLVLDDRMGLISKELGEAGIVYAKVEDVEADEVYGDGAVARDQAPRGIMERFLTLILWAVGYS</sequence>
<keyword evidence="2" id="KW-1185">Reference proteome</keyword>
<reference evidence="1 2" key="1">
    <citation type="submission" date="2020-07" db="EMBL/GenBank/DDBJ databases">
        <title>Comparative genomics of pyrophilous fungi reveals a link between fire events and developmental genes.</title>
        <authorList>
            <consortium name="DOE Joint Genome Institute"/>
            <person name="Steindorff A.S."/>
            <person name="Carver A."/>
            <person name="Calhoun S."/>
            <person name="Stillman K."/>
            <person name="Liu H."/>
            <person name="Lipzen A."/>
            <person name="Pangilinan J."/>
            <person name="Labutti K."/>
            <person name="Bruns T.D."/>
            <person name="Grigoriev I.V."/>
        </authorList>
    </citation>
    <scope>NUCLEOTIDE SEQUENCE [LARGE SCALE GENOMIC DNA]</scope>
    <source>
        <strain evidence="1 2">CBS 144469</strain>
    </source>
</reference>
<name>A0A8H6HTM1_9AGAR</name>
<evidence type="ECO:0000313" key="2">
    <source>
        <dbReference type="Proteomes" id="UP000521943"/>
    </source>
</evidence>
<organism evidence="1 2">
    <name type="scientific">Ephemerocybe angulata</name>
    <dbReference type="NCBI Taxonomy" id="980116"/>
    <lineage>
        <taxon>Eukaryota</taxon>
        <taxon>Fungi</taxon>
        <taxon>Dikarya</taxon>
        <taxon>Basidiomycota</taxon>
        <taxon>Agaricomycotina</taxon>
        <taxon>Agaricomycetes</taxon>
        <taxon>Agaricomycetidae</taxon>
        <taxon>Agaricales</taxon>
        <taxon>Agaricineae</taxon>
        <taxon>Psathyrellaceae</taxon>
        <taxon>Ephemerocybe</taxon>
    </lineage>
</organism>
<dbReference type="AlphaFoldDB" id="A0A8H6HTM1"/>
<comment type="caution">
    <text evidence="1">The sequence shown here is derived from an EMBL/GenBank/DDBJ whole genome shotgun (WGS) entry which is preliminary data.</text>
</comment>